<keyword evidence="1" id="KW-0732">Signal</keyword>
<evidence type="ECO:0000313" key="2">
    <source>
        <dbReference type="EMBL" id="CAJ0605869.1"/>
    </source>
</evidence>
<accession>A0AA36MAQ2</accession>
<organism evidence="2 3">
    <name type="scientific">Cylicocyclus nassatus</name>
    <name type="common">Nematode worm</name>
    <dbReference type="NCBI Taxonomy" id="53992"/>
    <lineage>
        <taxon>Eukaryota</taxon>
        <taxon>Metazoa</taxon>
        <taxon>Ecdysozoa</taxon>
        <taxon>Nematoda</taxon>
        <taxon>Chromadorea</taxon>
        <taxon>Rhabditida</taxon>
        <taxon>Rhabditina</taxon>
        <taxon>Rhabditomorpha</taxon>
        <taxon>Strongyloidea</taxon>
        <taxon>Strongylidae</taxon>
        <taxon>Cylicocyclus</taxon>
    </lineage>
</organism>
<gene>
    <name evidence="2" type="ORF">CYNAS_LOCUS17852</name>
</gene>
<protein>
    <submittedName>
        <fullName evidence="2">Uncharacterized protein</fullName>
    </submittedName>
</protein>
<dbReference type="EMBL" id="CATQJL010000316">
    <property type="protein sequence ID" value="CAJ0605869.1"/>
    <property type="molecule type" value="Genomic_DNA"/>
</dbReference>
<evidence type="ECO:0000256" key="1">
    <source>
        <dbReference type="SAM" id="SignalP"/>
    </source>
</evidence>
<reference evidence="2" key="1">
    <citation type="submission" date="2023-07" db="EMBL/GenBank/DDBJ databases">
        <authorList>
            <consortium name="CYATHOMIX"/>
        </authorList>
    </citation>
    <scope>NUCLEOTIDE SEQUENCE</scope>
    <source>
        <strain evidence="2">N/A</strain>
    </source>
</reference>
<feature type="signal peptide" evidence="1">
    <location>
        <begin position="1"/>
        <end position="19"/>
    </location>
</feature>
<name>A0AA36MAQ2_CYLNA</name>
<proteinExistence type="predicted"/>
<comment type="caution">
    <text evidence="2">The sequence shown here is derived from an EMBL/GenBank/DDBJ whole genome shotgun (WGS) entry which is preliminary data.</text>
</comment>
<feature type="chain" id="PRO_5041389063" evidence="1">
    <location>
        <begin position="20"/>
        <end position="75"/>
    </location>
</feature>
<dbReference type="Proteomes" id="UP001176961">
    <property type="component" value="Unassembled WGS sequence"/>
</dbReference>
<sequence>MRILNLTFLLLTILVILSAVDVGECGIKDFFRDFAKGFKIGWTKTRDILSKVPIIGGVAQALPRFKLENEAVEGN</sequence>
<evidence type="ECO:0000313" key="3">
    <source>
        <dbReference type="Proteomes" id="UP001176961"/>
    </source>
</evidence>
<keyword evidence="3" id="KW-1185">Reference proteome</keyword>
<dbReference type="AlphaFoldDB" id="A0AA36MAQ2"/>